<comment type="caution">
    <text evidence="1">The sequence shown here is derived from an EMBL/GenBank/DDBJ whole genome shotgun (WGS) entry which is preliminary data.</text>
</comment>
<name>A0A8X6KH13_TRICU</name>
<dbReference type="EMBL" id="BMAO01011417">
    <property type="protein sequence ID" value="GFQ73476.1"/>
    <property type="molecule type" value="Genomic_DNA"/>
</dbReference>
<evidence type="ECO:0000313" key="1">
    <source>
        <dbReference type="EMBL" id="GFQ73476.1"/>
    </source>
</evidence>
<gene>
    <name evidence="1" type="ORF">TNCT_378771</name>
</gene>
<protein>
    <submittedName>
        <fullName evidence="1">Uncharacterized protein</fullName>
    </submittedName>
</protein>
<evidence type="ECO:0000313" key="2">
    <source>
        <dbReference type="Proteomes" id="UP000887116"/>
    </source>
</evidence>
<organism evidence="1 2">
    <name type="scientific">Trichonephila clavata</name>
    <name type="common">Joro spider</name>
    <name type="synonym">Nephila clavata</name>
    <dbReference type="NCBI Taxonomy" id="2740835"/>
    <lineage>
        <taxon>Eukaryota</taxon>
        <taxon>Metazoa</taxon>
        <taxon>Ecdysozoa</taxon>
        <taxon>Arthropoda</taxon>
        <taxon>Chelicerata</taxon>
        <taxon>Arachnida</taxon>
        <taxon>Araneae</taxon>
        <taxon>Araneomorphae</taxon>
        <taxon>Entelegynae</taxon>
        <taxon>Araneoidea</taxon>
        <taxon>Nephilidae</taxon>
        <taxon>Trichonephila</taxon>
    </lineage>
</organism>
<accession>A0A8X6KH13</accession>
<sequence>MTSIIEPGSLVSENSDQSVIMEDISTSPTLTDQDRCNKLRGFEKQYHVFDARKDYVVCMLDIEKRIPSPTDETKMQLEDELKSLEVKLKFLQGKMNEFLPCTIALSLYPQL</sequence>
<dbReference type="AlphaFoldDB" id="A0A8X6KH13"/>
<reference evidence="1" key="1">
    <citation type="submission" date="2020-07" db="EMBL/GenBank/DDBJ databases">
        <title>Multicomponent nature underlies the extraordinary mechanical properties of spider dragline silk.</title>
        <authorList>
            <person name="Kono N."/>
            <person name="Nakamura H."/>
            <person name="Mori M."/>
            <person name="Yoshida Y."/>
            <person name="Ohtoshi R."/>
            <person name="Malay A.D."/>
            <person name="Moran D.A.P."/>
            <person name="Tomita M."/>
            <person name="Numata K."/>
            <person name="Arakawa K."/>
        </authorList>
    </citation>
    <scope>NUCLEOTIDE SEQUENCE</scope>
</reference>
<keyword evidence="2" id="KW-1185">Reference proteome</keyword>
<proteinExistence type="predicted"/>
<dbReference type="Proteomes" id="UP000887116">
    <property type="component" value="Unassembled WGS sequence"/>
</dbReference>